<reference evidence="2" key="3">
    <citation type="submission" date="2023-07" db="EMBL/GenBank/DDBJ databases">
        <title>An improved reference 1 genome and first organelle genomes of Quercus suber.</title>
        <authorList>
            <consortium name="Genosuber Consortium"/>
            <person name="Usie A."/>
            <person name="Serra O."/>
            <person name="Barros P."/>
        </authorList>
    </citation>
    <scope>NUCLEOTIDE SEQUENCE</scope>
    <source>
        <strain evidence="2">HL8</strain>
        <tissue evidence="2">Leaves</tissue>
    </source>
</reference>
<gene>
    <name evidence="2" type="ORF">CFP56_011221</name>
</gene>
<dbReference type="PANTHER" id="PTHR37174:SF2">
    <property type="entry name" value="FORKHEAD-ASSOCIATED DOMAIN PROTEIN"/>
    <property type="match status" value="1"/>
</dbReference>
<dbReference type="PANTHER" id="PTHR37174">
    <property type="entry name" value="FORKHEAD-ASSOCIATED DOMAIN PROTEIN"/>
    <property type="match status" value="1"/>
</dbReference>
<evidence type="ECO:0000256" key="1">
    <source>
        <dbReference type="SAM" id="Coils"/>
    </source>
</evidence>
<accession>A0AAW0MF43</accession>
<keyword evidence="1" id="KW-0175">Coiled coil</keyword>
<sequence>MILNSAAGIGMAVPCTCRPPLLLRPMCLSSNINTEQLRAQLDQLHSEAARTRAKANSARLRLLRLSEAAEKIQRQAAISVQTGKENDARELLFQKKKVKQALEKSKSRIELLDELSTKLNKAISLKESQLVGNVGLDLEVGNENAPSPVRIITPKQENKEDLNENKEVEPHVLELDGQQDLQLCSEIEESLPVGKEPEDIHASLSVGIWNDNDLISGLSGISSYDEFLEHIDQELSKIEAELVTILRVSTLVLDSKETPKNSKVQQTQELLESICGIRKRCWAHAISLKESQLVGNVGLDLEVGNENAPSPVRIITPKQENKEDLNENKEVEPHVLELDGQQDLQLCSEIEESLPVGKEPEDIHASLSVGIWNDNDLISGLSGISSYDEFLEHIDQELSKIEAELVTILRVSTLVLDSKETPKNSKVQQTQELLESICGIRKSTVMIEVCSNQIPGRDLLMKNPLCKSAIPPFDPKLCKV</sequence>
<evidence type="ECO:0000313" key="2">
    <source>
        <dbReference type="EMBL" id="KAK7861479.1"/>
    </source>
</evidence>
<protein>
    <submittedName>
        <fullName evidence="2">Uncharacterized protein</fullName>
    </submittedName>
</protein>
<comment type="caution">
    <text evidence="2">The sequence shown here is derived from an EMBL/GenBank/DDBJ whole genome shotgun (WGS) entry which is preliminary data.</text>
</comment>
<dbReference type="AlphaFoldDB" id="A0AAW0MF43"/>
<name>A0AAW0MF43_QUESU</name>
<reference evidence="2" key="1">
    <citation type="submission" date="2017-12" db="EMBL/GenBank/DDBJ databases">
        <authorList>
            <person name="Barbosa P."/>
            <person name="Usie A."/>
            <person name="Ramos A.M."/>
        </authorList>
    </citation>
    <scope>NUCLEOTIDE SEQUENCE</scope>
    <source>
        <strain evidence="2">HL8</strain>
        <tissue evidence="2">Leaves</tissue>
    </source>
</reference>
<feature type="coiled-coil region" evidence="1">
    <location>
        <begin position="34"/>
        <end position="115"/>
    </location>
</feature>
<proteinExistence type="predicted"/>
<dbReference type="EMBL" id="PKMF04000002">
    <property type="protein sequence ID" value="KAK7861479.1"/>
    <property type="molecule type" value="Genomic_DNA"/>
</dbReference>
<reference evidence="2" key="2">
    <citation type="journal article" date="2018" name="Sci. Data">
        <title>The draft genome sequence of cork oak.</title>
        <authorList>
            <person name="Ramos A.M."/>
            <person name="Usie A."/>
            <person name="Barbosa P."/>
            <person name="Barros P.M."/>
            <person name="Capote T."/>
            <person name="Chaves I."/>
            <person name="Simoes F."/>
            <person name="Abreu I."/>
            <person name="Carrasquinho I."/>
            <person name="Faro C."/>
            <person name="Guimaraes J.B."/>
            <person name="Mendonca D."/>
            <person name="Nobrega F."/>
            <person name="Rodrigues L."/>
            <person name="Saibo N.J.M."/>
            <person name="Varela M.C."/>
            <person name="Egas C."/>
            <person name="Matos J."/>
            <person name="Miguel C.M."/>
            <person name="Oliveira M.M."/>
            <person name="Ricardo C.P."/>
            <person name="Goncalves S."/>
        </authorList>
    </citation>
    <scope>NUCLEOTIDE SEQUENCE [LARGE SCALE GENOMIC DNA]</scope>
    <source>
        <strain evidence="2">HL8</strain>
    </source>
</reference>
<organism evidence="2">
    <name type="scientific">Quercus suber</name>
    <name type="common">Cork oak</name>
    <dbReference type="NCBI Taxonomy" id="58331"/>
    <lineage>
        <taxon>Eukaryota</taxon>
        <taxon>Viridiplantae</taxon>
        <taxon>Streptophyta</taxon>
        <taxon>Embryophyta</taxon>
        <taxon>Tracheophyta</taxon>
        <taxon>Spermatophyta</taxon>
        <taxon>Magnoliopsida</taxon>
        <taxon>eudicotyledons</taxon>
        <taxon>Gunneridae</taxon>
        <taxon>Pentapetalae</taxon>
        <taxon>rosids</taxon>
        <taxon>fabids</taxon>
        <taxon>Fagales</taxon>
        <taxon>Fagaceae</taxon>
        <taxon>Quercus</taxon>
    </lineage>
</organism>